<reference evidence="1 2" key="2">
    <citation type="submission" date="2017-09" db="EMBL/GenBank/DDBJ databases">
        <title>Bacillus patelloidae sp. nov., isolated from the intestinal tract of a marine limpet.</title>
        <authorList>
            <person name="Liu R."/>
            <person name="Dong C."/>
            <person name="Shao Z."/>
        </authorList>
    </citation>
    <scope>NUCLEOTIDE SEQUENCE [LARGE SCALE GENOMIC DNA]</scope>
    <source>
        <strain evidence="1 2">SA5d-4</strain>
    </source>
</reference>
<protein>
    <recommendedName>
        <fullName evidence="3">Spo0E family sporulation regulatory protein-aspartic acid phosphatase</fullName>
    </recommendedName>
</protein>
<gene>
    <name evidence="1" type="ORF">CIB95_15710</name>
</gene>
<dbReference type="AlphaFoldDB" id="A0A263BPQ6"/>
<dbReference type="GO" id="GO:0046983">
    <property type="term" value="F:protein dimerization activity"/>
    <property type="evidence" value="ECO:0007669"/>
    <property type="project" value="InterPro"/>
</dbReference>
<dbReference type="GO" id="GO:0043937">
    <property type="term" value="P:regulation of sporulation"/>
    <property type="evidence" value="ECO:0007669"/>
    <property type="project" value="InterPro"/>
</dbReference>
<dbReference type="InterPro" id="IPR037208">
    <property type="entry name" value="Spo0E-like_sf"/>
</dbReference>
<dbReference type="RefSeq" id="WP_094926713.1">
    <property type="nucleotide sequence ID" value="NZ_NPIA01000014.1"/>
</dbReference>
<name>A0A263BPQ6_9BACI</name>
<accession>A0A263BPQ6</accession>
<dbReference type="InterPro" id="IPR036638">
    <property type="entry name" value="HLH_DNA-bd_sf"/>
</dbReference>
<proteinExistence type="predicted"/>
<sequence>MSSNDELIERQINEKIEELRAKMIQAANEKGMNHPSVIECSKQLDECMNQLLRKKMSC</sequence>
<dbReference type="Pfam" id="PF09388">
    <property type="entry name" value="SpoOE-like"/>
    <property type="match status" value="1"/>
</dbReference>
<dbReference type="Proteomes" id="UP000217083">
    <property type="component" value="Unassembled WGS sequence"/>
</dbReference>
<evidence type="ECO:0000313" key="2">
    <source>
        <dbReference type="Proteomes" id="UP000217083"/>
    </source>
</evidence>
<comment type="caution">
    <text evidence="1">The sequence shown here is derived from an EMBL/GenBank/DDBJ whole genome shotgun (WGS) entry which is preliminary data.</text>
</comment>
<dbReference type="SUPFAM" id="SSF140500">
    <property type="entry name" value="BAS1536-like"/>
    <property type="match status" value="1"/>
</dbReference>
<keyword evidence="2" id="KW-1185">Reference proteome</keyword>
<organism evidence="1 2">
    <name type="scientific">Lottiidibacillus patelloidae</name>
    <dbReference type="NCBI Taxonomy" id="2670334"/>
    <lineage>
        <taxon>Bacteria</taxon>
        <taxon>Bacillati</taxon>
        <taxon>Bacillota</taxon>
        <taxon>Bacilli</taxon>
        <taxon>Bacillales</taxon>
        <taxon>Bacillaceae</taxon>
        <taxon>Lottiidibacillus</taxon>
    </lineage>
</organism>
<evidence type="ECO:0000313" key="1">
    <source>
        <dbReference type="EMBL" id="OZM55745.1"/>
    </source>
</evidence>
<dbReference type="Gene3D" id="4.10.280.10">
    <property type="entry name" value="Helix-loop-helix DNA-binding domain"/>
    <property type="match status" value="1"/>
</dbReference>
<dbReference type="EMBL" id="NPIA01000014">
    <property type="protein sequence ID" value="OZM55745.1"/>
    <property type="molecule type" value="Genomic_DNA"/>
</dbReference>
<dbReference type="InterPro" id="IPR018540">
    <property type="entry name" value="Spo0E-like"/>
</dbReference>
<reference evidence="2" key="1">
    <citation type="submission" date="2017-08" db="EMBL/GenBank/DDBJ databases">
        <authorList>
            <person name="Huang Z."/>
        </authorList>
    </citation>
    <scope>NUCLEOTIDE SEQUENCE [LARGE SCALE GENOMIC DNA]</scope>
    <source>
        <strain evidence="2">SA5d-4</strain>
    </source>
</reference>
<evidence type="ECO:0008006" key="3">
    <source>
        <dbReference type="Google" id="ProtNLM"/>
    </source>
</evidence>